<evidence type="ECO:0000256" key="1">
    <source>
        <dbReference type="ARBA" id="ARBA00022490"/>
    </source>
</evidence>
<keyword evidence="4" id="KW-0678">Repressor</keyword>
<keyword evidence="4" id="KW-1005">Bacterial flagellum biogenesis</keyword>
<reference evidence="5 6" key="1">
    <citation type="submission" date="2021-01" db="EMBL/GenBank/DDBJ databases">
        <title>Sequencing the genomes of 1000 actinobacteria strains.</title>
        <authorList>
            <person name="Klenk H.-P."/>
        </authorList>
    </citation>
    <scope>NUCLEOTIDE SEQUENCE [LARGE SCALE GENOMIC DNA]</scope>
    <source>
        <strain evidence="5 6">DSM 46000</strain>
    </source>
</reference>
<dbReference type="EMBL" id="JAFBBO010000001">
    <property type="protein sequence ID" value="MBM7478451.1"/>
    <property type="molecule type" value="Genomic_DNA"/>
</dbReference>
<organism evidence="5 6">
    <name type="scientific">Oerskovia jenensis</name>
    <dbReference type="NCBI Taxonomy" id="162169"/>
    <lineage>
        <taxon>Bacteria</taxon>
        <taxon>Bacillati</taxon>
        <taxon>Actinomycetota</taxon>
        <taxon>Actinomycetes</taxon>
        <taxon>Micrococcales</taxon>
        <taxon>Cellulomonadaceae</taxon>
        <taxon>Oerskovia</taxon>
    </lineage>
</organism>
<keyword evidence="6" id="KW-1185">Reference proteome</keyword>
<evidence type="ECO:0000256" key="4">
    <source>
        <dbReference type="HAMAP-Rule" id="MF_00167"/>
    </source>
</evidence>
<dbReference type="Proteomes" id="UP000698059">
    <property type="component" value="Unassembled WGS sequence"/>
</dbReference>
<dbReference type="PANTHER" id="PTHR34984">
    <property type="entry name" value="CARBON STORAGE REGULATOR"/>
    <property type="match status" value="1"/>
</dbReference>
<dbReference type="PANTHER" id="PTHR34984:SF1">
    <property type="entry name" value="CARBON STORAGE REGULATOR"/>
    <property type="match status" value="1"/>
</dbReference>
<keyword evidence="2 4" id="KW-0810">Translation regulation</keyword>
<dbReference type="HAMAP" id="MF_00167">
    <property type="entry name" value="CsrA"/>
    <property type="match status" value="1"/>
</dbReference>
<name>A0ABS2LDE2_9CELL</name>
<sequence>MNVRRTSMLVLGRKVGERILVGEDIVLTVVSAGRDGVRIGIEAPRDVRIHRAEIVDQVAEGNRAAVAGDGSADEVRALLALRPAS</sequence>
<evidence type="ECO:0000313" key="5">
    <source>
        <dbReference type="EMBL" id="MBM7478451.1"/>
    </source>
</evidence>
<comment type="similarity">
    <text evidence="4">Belongs to the CsrA/RsmA family.</text>
</comment>
<dbReference type="Pfam" id="PF02599">
    <property type="entry name" value="CsrA"/>
    <property type="match status" value="1"/>
</dbReference>
<evidence type="ECO:0000256" key="3">
    <source>
        <dbReference type="ARBA" id="ARBA00022884"/>
    </source>
</evidence>
<dbReference type="Gene3D" id="2.60.40.4380">
    <property type="entry name" value="Translational regulator CsrA"/>
    <property type="match status" value="1"/>
</dbReference>
<protein>
    <recommendedName>
        <fullName evidence="4">Translational regulator CsrA</fullName>
    </recommendedName>
</protein>
<evidence type="ECO:0000313" key="6">
    <source>
        <dbReference type="Proteomes" id="UP000698059"/>
    </source>
</evidence>
<comment type="subcellular location">
    <subcellularLocation>
        <location evidence="4">Cytoplasm</location>
    </subcellularLocation>
</comment>
<proteinExistence type="inferred from homology"/>
<dbReference type="InterPro" id="IPR003751">
    <property type="entry name" value="CsrA"/>
</dbReference>
<comment type="caution">
    <text evidence="5">The sequence shown here is derived from an EMBL/GenBank/DDBJ whole genome shotgun (WGS) entry which is preliminary data.</text>
</comment>
<dbReference type="SUPFAM" id="SSF117130">
    <property type="entry name" value="CsrA-like"/>
    <property type="match status" value="1"/>
</dbReference>
<dbReference type="NCBIfam" id="TIGR00202">
    <property type="entry name" value="csrA"/>
    <property type="match status" value="1"/>
</dbReference>
<evidence type="ECO:0000256" key="2">
    <source>
        <dbReference type="ARBA" id="ARBA00022845"/>
    </source>
</evidence>
<dbReference type="InterPro" id="IPR036107">
    <property type="entry name" value="CsrA_sf"/>
</dbReference>
<keyword evidence="1 4" id="KW-0963">Cytoplasm</keyword>
<comment type="subunit">
    <text evidence="4">Homodimer; the beta-strands of each monomer intercalate to form a hydrophobic core, while the alpha-helices form wings that extend away from the core.</text>
</comment>
<comment type="function">
    <text evidence="4">A translational regulator that binds mRNA to regulate translation initiation and/or mRNA stability. Usually binds in the 5'-UTR at or near the Shine-Dalgarno sequence preventing ribosome-binding, thus repressing translation. Its main target seems to be the major flagellin gene, while its function is anatagonized by FliW.</text>
</comment>
<accession>A0ABS2LDE2</accession>
<dbReference type="RefSeq" id="WP_307822430.1">
    <property type="nucleotide sequence ID" value="NZ_BAAAVF010000016.1"/>
</dbReference>
<gene>
    <name evidence="4" type="primary">csrA</name>
    <name evidence="5" type="ORF">JOD49_001371</name>
</gene>
<keyword evidence="3 4" id="KW-0694">RNA-binding</keyword>